<sequence length="428" mass="45957">MSTSEQHEAPISVETPAPSRMSRYLWLVLASAFLAWMFDSIALNVFNLILTPSMSELLHTQARGEIAGTGGLVVAIKLVAWGVGGTLFGVLTDRYGRARIMLVTIVIYAVFTGLSATAQNWEQLAIYQGLAGLGIGGEWSAGAALLAESLPERLRPRLMIVMQLAFSVGYFFAAVVNLAVGANWRLVLVWCAVPSVVVVVLRLFVKEPERWVRTTRRQARRLGSLGRLFEPDLRRRTLGGLFSAMFLMIGSFAATTFTPSWIAELLGKSGASHASQYVSYFAMLLNGGAAVGYLLLIWLVQAIGRRLSYFVFALGSLITAVAMFTLVGSTTAVLIAAPIAGFFMLGGFGVFAVYLPELFPTEVRATGQGLCFNFARIITGAGTLGTGVLVGTLGSYPTAGLLVSLAFGVGLFTIWIGPETRGWKLSDS</sequence>
<dbReference type="RefSeq" id="WP_144641203.1">
    <property type="nucleotide sequence ID" value="NZ_BNAX01000001.1"/>
</dbReference>
<keyword evidence="4 5" id="KW-0472">Membrane</keyword>
<protein>
    <submittedName>
        <fullName evidence="7">MFS transporter</fullName>
    </submittedName>
</protein>
<evidence type="ECO:0000313" key="8">
    <source>
        <dbReference type="Proteomes" id="UP000318578"/>
    </source>
</evidence>
<feature type="transmembrane region" description="Helical" evidence="5">
    <location>
        <begin position="374"/>
        <end position="393"/>
    </location>
</feature>
<comment type="subcellular location">
    <subcellularLocation>
        <location evidence="1">Cell membrane</location>
        <topology evidence="1">Multi-pass membrane protein</topology>
    </subcellularLocation>
</comment>
<dbReference type="PROSITE" id="PS50850">
    <property type="entry name" value="MFS"/>
    <property type="match status" value="1"/>
</dbReference>
<feature type="transmembrane region" description="Helical" evidence="5">
    <location>
        <begin position="399"/>
        <end position="417"/>
    </location>
</feature>
<dbReference type="Pfam" id="PF07690">
    <property type="entry name" value="MFS_1"/>
    <property type="match status" value="1"/>
</dbReference>
<dbReference type="GO" id="GO:0005886">
    <property type="term" value="C:plasma membrane"/>
    <property type="evidence" value="ECO:0007669"/>
    <property type="project" value="UniProtKB-SubCell"/>
</dbReference>
<dbReference type="GO" id="GO:0046943">
    <property type="term" value="F:carboxylic acid transmembrane transporter activity"/>
    <property type="evidence" value="ECO:0007669"/>
    <property type="project" value="TreeGrafter"/>
</dbReference>
<feature type="transmembrane region" description="Helical" evidence="5">
    <location>
        <begin position="237"/>
        <end position="257"/>
    </location>
</feature>
<feature type="transmembrane region" description="Helical" evidence="5">
    <location>
        <begin position="24"/>
        <end position="46"/>
    </location>
</feature>
<gene>
    <name evidence="7" type="ORF">FNH06_20345</name>
</gene>
<keyword evidence="3 5" id="KW-1133">Transmembrane helix</keyword>
<dbReference type="SUPFAM" id="SSF103473">
    <property type="entry name" value="MFS general substrate transporter"/>
    <property type="match status" value="1"/>
</dbReference>
<dbReference type="InterPro" id="IPR011701">
    <property type="entry name" value="MFS"/>
</dbReference>
<feature type="transmembrane region" description="Helical" evidence="5">
    <location>
        <begin position="333"/>
        <end position="354"/>
    </location>
</feature>
<feature type="transmembrane region" description="Helical" evidence="5">
    <location>
        <begin position="307"/>
        <end position="327"/>
    </location>
</feature>
<feature type="transmembrane region" description="Helical" evidence="5">
    <location>
        <begin position="100"/>
        <end position="118"/>
    </location>
</feature>
<evidence type="ECO:0000256" key="3">
    <source>
        <dbReference type="ARBA" id="ARBA00022989"/>
    </source>
</evidence>
<feature type="transmembrane region" description="Helical" evidence="5">
    <location>
        <begin position="124"/>
        <end position="146"/>
    </location>
</feature>
<dbReference type="PANTHER" id="PTHR23508">
    <property type="entry name" value="CARBOXYLIC ACID TRANSPORTER PROTEIN HOMOLOG"/>
    <property type="match status" value="1"/>
</dbReference>
<accession>A0A558A8A1</accession>
<dbReference type="AlphaFoldDB" id="A0A558A8A1"/>
<evidence type="ECO:0000256" key="2">
    <source>
        <dbReference type="ARBA" id="ARBA00022692"/>
    </source>
</evidence>
<evidence type="ECO:0000256" key="1">
    <source>
        <dbReference type="ARBA" id="ARBA00004651"/>
    </source>
</evidence>
<dbReference type="InterPro" id="IPR036259">
    <property type="entry name" value="MFS_trans_sf"/>
</dbReference>
<evidence type="ECO:0000313" key="7">
    <source>
        <dbReference type="EMBL" id="TVT20494.1"/>
    </source>
</evidence>
<dbReference type="EMBL" id="VJZA01000035">
    <property type="protein sequence ID" value="TVT20494.1"/>
    <property type="molecule type" value="Genomic_DNA"/>
</dbReference>
<dbReference type="OrthoDB" id="9787026at2"/>
<dbReference type="Proteomes" id="UP000318578">
    <property type="component" value="Unassembled WGS sequence"/>
</dbReference>
<keyword evidence="8" id="KW-1185">Reference proteome</keyword>
<comment type="caution">
    <text evidence="7">The sequence shown here is derived from an EMBL/GenBank/DDBJ whole genome shotgun (WGS) entry which is preliminary data.</text>
</comment>
<reference evidence="7 8" key="1">
    <citation type="submission" date="2019-07" db="EMBL/GenBank/DDBJ databases">
        <title>New species of Amycolatopsis and Streptomyces.</title>
        <authorList>
            <person name="Duangmal K."/>
            <person name="Teo W.F.A."/>
            <person name="Lipun K."/>
        </authorList>
    </citation>
    <scope>NUCLEOTIDE SEQUENCE [LARGE SCALE GENOMIC DNA]</scope>
    <source>
        <strain evidence="7 8">JCM 30562</strain>
    </source>
</reference>
<dbReference type="InterPro" id="IPR020846">
    <property type="entry name" value="MFS_dom"/>
</dbReference>
<feature type="transmembrane region" description="Helical" evidence="5">
    <location>
        <begin position="66"/>
        <end position="88"/>
    </location>
</feature>
<organism evidence="7 8">
    <name type="scientific">Amycolatopsis acidiphila</name>
    <dbReference type="NCBI Taxonomy" id="715473"/>
    <lineage>
        <taxon>Bacteria</taxon>
        <taxon>Bacillati</taxon>
        <taxon>Actinomycetota</taxon>
        <taxon>Actinomycetes</taxon>
        <taxon>Pseudonocardiales</taxon>
        <taxon>Pseudonocardiaceae</taxon>
        <taxon>Amycolatopsis</taxon>
    </lineage>
</organism>
<dbReference type="PROSITE" id="PS00217">
    <property type="entry name" value="SUGAR_TRANSPORT_2"/>
    <property type="match status" value="1"/>
</dbReference>
<dbReference type="Gene3D" id="1.20.1250.20">
    <property type="entry name" value="MFS general substrate transporter like domains"/>
    <property type="match status" value="1"/>
</dbReference>
<evidence type="ECO:0000256" key="4">
    <source>
        <dbReference type="ARBA" id="ARBA00023136"/>
    </source>
</evidence>
<feature type="domain" description="Major facilitator superfamily (MFS) profile" evidence="6">
    <location>
        <begin position="28"/>
        <end position="421"/>
    </location>
</feature>
<feature type="transmembrane region" description="Helical" evidence="5">
    <location>
        <begin position="186"/>
        <end position="205"/>
    </location>
</feature>
<proteinExistence type="predicted"/>
<dbReference type="InterPro" id="IPR005829">
    <property type="entry name" value="Sugar_transporter_CS"/>
</dbReference>
<keyword evidence="2 5" id="KW-0812">Transmembrane</keyword>
<name>A0A558A8A1_9PSEU</name>
<feature type="transmembrane region" description="Helical" evidence="5">
    <location>
        <begin position="277"/>
        <end position="300"/>
    </location>
</feature>
<dbReference type="PANTHER" id="PTHR23508:SF10">
    <property type="entry name" value="CARBOXYLIC ACID TRANSPORTER PROTEIN HOMOLOG"/>
    <property type="match status" value="1"/>
</dbReference>
<evidence type="ECO:0000259" key="6">
    <source>
        <dbReference type="PROSITE" id="PS50850"/>
    </source>
</evidence>
<evidence type="ECO:0000256" key="5">
    <source>
        <dbReference type="SAM" id="Phobius"/>
    </source>
</evidence>
<feature type="transmembrane region" description="Helical" evidence="5">
    <location>
        <begin position="158"/>
        <end position="180"/>
    </location>
</feature>